<name>A0A1F5ZNJ3_9BACT</name>
<dbReference type="AlphaFoldDB" id="A0A1F5ZNJ3"/>
<comment type="caution">
    <text evidence="1">The sequence shown here is derived from an EMBL/GenBank/DDBJ whole genome shotgun (WGS) entry which is preliminary data.</text>
</comment>
<organism evidence="1 2">
    <name type="scientific">Candidatus Gottesmanbacteria bacterium RIFCSPHIGHO2_01_FULL_39_10</name>
    <dbReference type="NCBI Taxonomy" id="1798375"/>
    <lineage>
        <taxon>Bacteria</taxon>
        <taxon>Candidatus Gottesmaniibacteriota</taxon>
    </lineage>
</organism>
<gene>
    <name evidence="1" type="ORF">A2773_06275</name>
</gene>
<protein>
    <submittedName>
        <fullName evidence="1">Uncharacterized protein</fullName>
    </submittedName>
</protein>
<dbReference type="EMBL" id="MFJE01000044">
    <property type="protein sequence ID" value="OGG13652.1"/>
    <property type="molecule type" value="Genomic_DNA"/>
</dbReference>
<proteinExistence type="predicted"/>
<accession>A0A1F5ZNJ3</accession>
<reference evidence="1 2" key="1">
    <citation type="journal article" date="2016" name="Nat. Commun.">
        <title>Thousands of microbial genomes shed light on interconnected biogeochemical processes in an aquifer system.</title>
        <authorList>
            <person name="Anantharaman K."/>
            <person name="Brown C.T."/>
            <person name="Hug L.A."/>
            <person name="Sharon I."/>
            <person name="Castelle C.J."/>
            <person name="Probst A.J."/>
            <person name="Thomas B.C."/>
            <person name="Singh A."/>
            <person name="Wilkins M.J."/>
            <person name="Karaoz U."/>
            <person name="Brodie E.L."/>
            <person name="Williams K.H."/>
            <person name="Hubbard S.S."/>
            <person name="Banfield J.F."/>
        </authorList>
    </citation>
    <scope>NUCLEOTIDE SEQUENCE [LARGE SCALE GENOMIC DNA]</scope>
</reference>
<evidence type="ECO:0000313" key="2">
    <source>
        <dbReference type="Proteomes" id="UP000177383"/>
    </source>
</evidence>
<evidence type="ECO:0000313" key="1">
    <source>
        <dbReference type="EMBL" id="OGG13652.1"/>
    </source>
</evidence>
<dbReference type="STRING" id="1798375.A2773_06275"/>
<dbReference type="Proteomes" id="UP000177383">
    <property type="component" value="Unassembled WGS sequence"/>
</dbReference>
<sequence length="106" mass="12302">MEEGMMSEIPIEHVLNKDHLLSKEISTQSEPLLLSTTREDLAQSFIDEAVAQGQSREEAQKLVDGIEFSIDRNVDFATRFQRVEWDHLKLVLICLRNTFHRHLVNL</sequence>